<dbReference type="AlphaFoldDB" id="A0A0M6YKX1"/>
<dbReference type="Gene3D" id="2.70.98.10">
    <property type="match status" value="1"/>
</dbReference>
<evidence type="ECO:0000313" key="1">
    <source>
        <dbReference type="EMBL" id="CTQ51012.1"/>
    </source>
</evidence>
<proteinExistence type="predicted"/>
<dbReference type="EMBL" id="CXSU01000012">
    <property type="protein sequence ID" value="CTQ51012.1"/>
    <property type="molecule type" value="Genomic_DNA"/>
</dbReference>
<name>A0A0M6YKX1_9RHOB</name>
<gene>
    <name evidence="1" type="ORF">JDO7802_03046</name>
</gene>
<organism evidence="1 2">
    <name type="scientific">Jannaschia donghaensis</name>
    <dbReference type="NCBI Taxonomy" id="420998"/>
    <lineage>
        <taxon>Bacteria</taxon>
        <taxon>Pseudomonadati</taxon>
        <taxon>Pseudomonadota</taxon>
        <taxon>Alphaproteobacteria</taxon>
        <taxon>Rhodobacterales</taxon>
        <taxon>Roseobacteraceae</taxon>
        <taxon>Jannaschia</taxon>
    </lineage>
</organism>
<protein>
    <recommendedName>
        <fullName evidence="3">Glucose-6-phosphate 1-epimerase</fullName>
    </recommendedName>
</protein>
<keyword evidence="2" id="KW-1185">Reference proteome</keyword>
<dbReference type="Proteomes" id="UP000049222">
    <property type="component" value="Unassembled WGS sequence"/>
</dbReference>
<dbReference type="RefSeq" id="WP_055086768.1">
    <property type="nucleotide sequence ID" value="NZ_CXSU01000012.1"/>
</dbReference>
<evidence type="ECO:0008006" key="3">
    <source>
        <dbReference type="Google" id="ProtNLM"/>
    </source>
</evidence>
<dbReference type="STRING" id="420998.JDO7802_03046"/>
<evidence type="ECO:0000313" key="2">
    <source>
        <dbReference type="Proteomes" id="UP000049222"/>
    </source>
</evidence>
<accession>A0A0M6YKX1</accession>
<dbReference type="GO" id="GO:0030246">
    <property type="term" value="F:carbohydrate binding"/>
    <property type="evidence" value="ECO:0007669"/>
    <property type="project" value="InterPro"/>
</dbReference>
<reference evidence="1 2" key="1">
    <citation type="submission" date="2015-07" db="EMBL/GenBank/DDBJ databases">
        <authorList>
            <person name="Noorani M."/>
        </authorList>
    </citation>
    <scope>NUCLEOTIDE SEQUENCE [LARGE SCALE GENOMIC DNA]</scope>
    <source>
        <strain evidence="1 2">CECT 7802</strain>
    </source>
</reference>
<sequence>MMLSARGIVAEWEAATGHLPRLEIAGAAILWAAPWRDDPAVQADKDIPLVDRRLAGTFVCAPFGPDDLDDGPSHGLSANAPWHVTRASPCALSATRRIARGRITARIALRDDHPILYQTHILDLDQPCTFAHHPIVQTRAGAELFSNATTMLTFDAEAPFLPQATRSDPIHDIPVGPHEDFATLVGAHDLGWTAIARRAEGDTIVTLRQTCQLPVTNLWFSSESRSGIWQAAAGLIGVEDAICAGDEGFAAALSDNRIAAEGVATALSVGRHVIPHAILRVPGRVPITDVSLAPGALHLHTRTGPLTIPFDETHFT</sequence>
<dbReference type="OrthoDB" id="7335506at2"/>
<dbReference type="InterPro" id="IPR014718">
    <property type="entry name" value="GH-type_carb-bd"/>
</dbReference>